<name>A0A0F9PU78_9ZZZZ</name>
<keyword evidence="2" id="KW-0472">Membrane</keyword>
<keyword evidence="2" id="KW-0812">Transmembrane</keyword>
<organism evidence="3">
    <name type="scientific">marine sediment metagenome</name>
    <dbReference type="NCBI Taxonomy" id="412755"/>
    <lineage>
        <taxon>unclassified sequences</taxon>
        <taxon>metagenomes</taxon>
        <taxon>ecological metagenomes</taxon>
    </lineage>
</organism>
<protein>
    <submittedName>
        <fullName evidence="3">Uncharacterized protein</fullName>
    </submittedName>
</protein>
<evidence type="ECO:0000313" key="3">
    <source>
        <dbReference type="EMBL" id="KKN35210.1"/>
    </source>
</evidence>
<reference evidence="3" key="1">
    <citation type="journal article" date="2015" name="Nature">
        <title>Complex archaea that bridge the gap between prokaryotes and eukaryotes.</title>
        <authorList>
            <person name="Spang A."/>
            <person name="Saw J.H."/>
            <person name="Jorgensen S.L."/>
            <person name="Zaremba-Niedzwiedzka K."/>
            <person name="Martijn J."/>
            <person name="Lind A.E."/>
            <person name="van Eijk R."/>
            <person name="Schleper C."/>
            <person name="Guy L."/>
            <person name="Ettema T.J."/>
        </authorList>
    </citation>
    <scope>NUCLEOTIDE SEQUENCE</scope>
</reference>
<comment type="caution">
    <text evidence="3">The sequence shown here is derived from an EMBL/GenBank/DDBJ whole genome shotgun (WGS) entry which is preliminary data.</text>
</comment>
<accession>A0A0F9PU78</accession>
<dbReference type="AlphaFoldDB" id="A0A0F9PU78"/>
<keyword evidence="2" id="KW-1133">Transmembrane helix</keyword>
<proteinExistence type="predicted"/>
<gene>
    <name evidence="3" type="ORF">LCGC14_0785820</name>
</gene>
<evidence type="ECO:0000256" key="1">
    <source>
        <dbReference type="SAM" id="MobiDB-lite"/>
    </source>
</evidence>
<dbReference type="EMBL" id="LAZR01002054">
    <property type="protein sequence ID" value="KKN35210.1"/>
    <property type="molecule type" value="Genomic_DNA"/>
</dbReference>
<feature type="transmembrane region" description="Helical" evidence="2">
    <location>
        <begin position="26"/>
        <end position="44"/>
    </location>
</feature>
<evidence type="ECO:0000256" key="2">
    <source>
        <dbReference type="SAM" id="Phobius"/>
    </source>
</evidence>
<feature type="region of interest" description="Disordered" evidence="1">
    <location>
        <begin position="68"/>
        <end position="91"/>
    </location>
</feature>
<sequence>MVLLILGLALGTFVTAFVFMQGNLATIAGLVGVGLVLLANGLAASEHHEKQMMALSNISRQLHWRNANASTASRDDGQPIDILPKPVRKTE</sequence>